<name>A0A849A598_9ACTN</name>
<keyword evidence="4" id="KW-1185">Reference proteome</keyword>
<evidence type="ECO:0000313" key="3">
    <source>
        <dbReference type="EMBL" id="NNG35695.1"/>
    </source>
</evidence>
<evidence type="ECO:0000313" key="4">
    <source>
        <dbReference type="Proteomes" id="UP000562984"/>
    </source>
</evidence>
<accession>A0A849A598</accession>
<evidence type="ECO:0000256" key="1">
    <source>
        <dbReference type="SAM" id="MobiDB-lite"/>
    </source>
</evidence>
<proteinExistence type="predicted"/>
<dbReference type="EMBL" id="JABEND010000003">
    <property type="protein sequence ID" value="NNG35695.1"/>
    <property type="molecule type" value="Genomic_DNA"/>
</dbReference>
<feature type="compositionally biased region" description="Low complexity" evidence="1">
    <location>
        <begin position="239"/>
        <end position="248"/>
    </location>
</feature>
<feature type="transmembrane region" description="Helical" evidence="2">
    <location>
        <begin position="211"/>
        <end position="232"/>
    </location>
</feature>
<feature type="region of interest" description="Disordered" evidence="1">
    <location>
        <begin position="239"/>
        <end position="261"/>
    </location>
</feature>
<feature type="compositionally biased region" description="Polar residues" evidence="1">
    <location>
        <begin position="13"/>
        <end position="26"/>
    </location>
</feature>
<keyword evidence="2" id="KW-1133">Transmembrane helix</keyword>
<gene>
    <name evidence="3" type="ORF">HKD39_08215</name>
</gene>
<comment type="caution">
    <text evidence="3">The sequence shown here is derived from an EMBL/GenBank/DDBJ whole genome shotgun (WGS) entry which is preliminary data.</text>
</comment>
<reference evidence="3 4" key="1">
    <citation type="submission" date="2020-05" db="EMBL/GenBank/DDBJ databases">
        <title>Nakamurella sp. DB0629 isolated from air conditioner.</title>
        <authorList>
            <person name="Kim D.H."/>
            <person name="Kim D.-U."/>
        </authorList>
    </citation>
    <scope>NUCLEOTIDE SEQUENCE [LARGE SCALE GENOMIC DNA]</scope>
    <source>
        <strain evidence="3 4">DB0629</strain>
    </source>
</reference>
<feature type="region of interest" description="Disordered" evidence="1">
    <location>
        <begin position="1"/>
        <end position="26"/>
    </location>
</feature>
<keyword evidence="2" id="KW-0472">Membrane</keyword>
<keyword evidence="2" id="KW-0812">Transmembrane</keyword>
<protein>
    <submittedName>
        <fullName evidence="3">Uncharacterized protein</fullName>
    </submittedName>
</protein>
<evidence type="ECO:0000256" key="2">
    <source>
        <dbReference type="SAM" id="Phobius"/>
    </source>
</evidence>
<feature type="compositionally biased region" description="Low complexity" evidence="1">
    <location>
        <begin position="110"/>
        <end position="164"/>
    </location>
</feature>
<dbReference type="AlphaFoldDB" id="A0A849A598"/>
<sequence length="261" mass="25435">MTLDLYSPMRQDITANDSSRSSSLATNRPLTVAMPAPARWTNRDSNVTRVCEAAVDGYYYAVVTLDPVTNPEQRFQVPFTLTTELSGKPEAGPSYRAARGTAGGKADQQTPGTAASATGGDTTAGDPPASAASSAAATGETDPSTAATSSSAPETATGASGSATAAVASTPGSATAATAGATAAATSDSAVAGGATDNAAVVSSGSDGMPAWLWGVIAGVVVLGGGALATVLRGRGRGATVYGTQQPNGPGPAGPPDGQNR</sequence>
<feature type="region of interest" description="Disordered" evidence="1">
    <location>
        <begin position="84"/>
        <end position="164"/>
    </location>
</feature>
<dbReference type="Proteomes" id="UP000562984">
    <property type="component" value="Unassembled WGS sequence"/>
</dbReference>
<organism evidence="3 4">
    <name type="scientific">Nakamurella aerolata</name>
    <dbReference type="NCBI Taxonomy" id="1656892"/>
    <lineage>
        <taxon>Bacteria</taxon>
        <taxon>Bacillati</taxon>
        <taxon>Actinomycetota</taxon>
        <taxon>Actinomycetes</taxon>
        <taxon>Nakamurellales</taxon>
        <taxon>Nakamurellaceae</taxon>
        <taxon>Nakamurella</taxon>
    </lineage>
</organism>